<dbReference type="RefSeq" id="WP_055162674.1">
    <property type="nucleotide sequence ID" value="NZ_CABIWZ010000021.1"/>
</dbReference>
<sequence length="277" mass="30250">MNKVCLITGAGRGFGRAFAEEAVSRGDFVIAGIRRPTDDEFFRRPDVYTVKMDVTNKEEVEAAVKKGTAHFGHLDVLLNNAGFGMSGAFEETSDEELRRLMETDYYGVVNVTRAVLPIFRKQQKGTILSIASQGGLMGYAGSSAYCSAKFAVVGLMQVLHQELASFGIEAAAVCPGAFRTDFRDSSSMVYPKAKVAAYDGTASHQVQKFLQDNTHNQAGDPHLAAKFLFDFLETGKKLPGRILIGKDCCEQVKDDLKEQIASIESYEEASAKTNFAE</sequence>
<dbReference type="Proteomes" id="UP000095546">
    <property type="component" value="Unassembled WGS sequence"/>
</dbReference>
<dbReference type="InterPro" id="IPR002347">
    <property type="entry name" value="SDR_fam"/>
</dbReference>
<protein>
    <submittedName>
        <fullName evidence="5">3-oxoacyl-[acyl-carrier-protein] reductase FabG</fullName>
        <ecNumber evidence="5">1.1.1.100</ecNumber>
    </submittedName>
</protein>
<keyword evidence="6" id="KW-1185">Reference proteome</keyword>
<evidence type="ECO:0000256" key="1">
    <source>
        <dbReference type="ARBA" id="ARBA00006484"/>
    </source>
</evidence>
<dbReference type="Pfam" id="PF00106">
    <property type="entry name" value="adh_short"/>
    <property type="match status" value="1"/>
</dbReference>
<dbReference type="EMBL" id="CYYU01000021">
    <property type="protein sequence ID" value="CUO03514.1"/>
    <property type="molecule type" value="Genomic_DNA"/>
</dbReference>
<feature type="domain" description="Ketoreductase" evidence="4">
    <location>
        <begin position="3"/>
        <end position="174"/>
    </location>
</feature>
<dbReference type="CDD" id="cd05374">
    <property type="entry name" value="17beta-HSD-like_SDR_c"/>
    <property type="match status" value="1"/>
</dbReference>
<dbReference type="STRING" id="187979.ERS852385_01977"/>
<dbReference type="PRINTS" id="PR00081">
    <property type="entry name" value="GDHRDH"/>
</dbReference>
<dbReference type="EC" id="1.1.1.100" evidence="5"/>
<comment type="similarity">
    <text evidence="1 3">Belongs to the short-chain dehydrogenases/reductases (SDR) family.</text>
</comment>
<dbReference type="InterPro" id="IPR020904">
    <property type="entry name" value="Sc_DH/Rdtase_CS"/>
</dbReference>
<reference evidence="5 6" key="1">
    <citation type="submission" date="2015-09" db="EMBL/GenBank/DDBJ databases">
        <authorList>
            <consortium name="Pathogen Informatics"/>
        </authorList>
    </citation>
    <scope>NUCLEOTIDE SEQUENCE [LARGE SCALE GENOMIC DNA]</scope>
    <source>
        <strain evidence="5 6">2789STDY5608828</strain>
    </source>
</reference>
<dbReference type="PROSITE" id="PS00061">
    <property type="entry name" value="ADH_SHORT"/>
    <property type="match status" value="1"/>
</dbReference>
<dbReference type="AlphaFoldDB" id="A0A174BRY1"/>
<name>A0A174BRY1_9FIRM</name>
<dbReference type="InterPro" id="IPR036291">
    <property type="entry name" value="NAD(P)-bd_dom_sf"/>
</dbReference>
<evidence type="ECO:0000313" key="5">
    <source>
        <dbReference type="EMBL" id="CUO03514.1"/>
    </source>
</evidence>
<dbReference type="SMART" id="SM00822">
    <property type="entry name" value="PKS_KR"/>
    <property type="match status" value="1"/>
</dbReference>
<evidence type="ECO:0000259" key="4">
    <source>
        <dbReference type="SMART" id="SM00822"/>
    </source>
</evidence>
<dbReference type="SUPFAM" id="SSF51735">
    <property type="entry name" value="NAD(P)-binding Rossmann-fold domains"/>
    <property type="match status" value="1"/>
</dbReference>
<dbReference type="InterPro" id="IPR057326">
    <property type="entry name" value="KR_dom"/>
</dbReference>
<dbReference type="Gene3D" id="3.40.50.720">
    <property type="entry name" value="NAD(P)-binding Rossmann-like Domain"/>
    <property type="match status" value="1"/>
</dbReference>
<evidence type="ECO:0000313" key="6">
    <source>
        <dbReference type="Proteomes" id="UP000095546"/>
    </source>
</evidence>
<gene>
    <name evidence="5" type="primary">fabG_5</name>
    <name evidence="5" type="ORF">ERS852385_01977</name>
</gene>
<keyword evidence="2 5" id="KW-0560">Oxidoreductase</keyword>
<dbReference type="GO" id="GO:0004316">
    <property type="term" value="F:3-oxoacyl-[acyl-carrier-protein] reductase (NADPH) activity"/>
    <property type="evidence" value="ECO:0007669"/>
    <property type="project" value="UniProtKB-EC"/>
</dbReference>
<accession>A0A174BRY1</accession>
<dbReference type="InterPro" id="IPR051911">
    <property type="entry name" value="SDR_oxidoreductase"/>
</dbReference>
<dbReference type="PRINTS" id="PR00080">
    <property type="entry name" value="SDRFAMILY"/>
</dbReference>
<proteinExistence type="inferred from homology"/>
<dbReference type="PANTHER" id="PTHR43976:SF16">
    <property type="entry name" value="SHORT-CHAIN DEHYDROGENASE_REDUCTASE FAMILY PROTEIN"/>
    <property type="match status" value="1"/>
</dbReference>
<organism evidence="5 6">
    <name type="scientific">Mitsuokella jalaludinii</name>
    <dbReference type="NCBI Taxonomy" id="187979"/>
    <lineage>
        <taxon>Bacteria</taxon>
        <taxon>Bacillati</taxon>
        <taxon>Bacillota</taxon>
        <taxon>Negativicutes</taxon>
        <taxon>Selenomonadales</taxon>
        <taxon>Selenomonadaceae</taxon>
        <taxon>Mitsuokella</taxon>
    </lineage>
</organism>
<evidence type="ECO:0000256" key="3">
    <source>
        <dbReference type="RuleBase" id="RU000363"/>
    </source>
</evidence>
<dbReference type="PANTHER" id="PTHR43976">
    <property type="entry name" value="SHORT CHAIN DEHYDROGENASE"/>
    <property type="match status" value="1"/>
</dbReference>
<evidence type="ECO:0000256" key="2">
    <source>
        <dbReference type="ARBA" id="ARBA00023002"/>
    </source>
</evidence>
<dbReference type="OrthoDB" id="9775296at2"/>